<dbReference type="Gene3D" id="2.160.20.10">
    <property type="entry name" value="Single-stranded right-handed beta-helix, Pectin lyase-like"/>
    <property type="match status" value="1"/>
</dbReference>
<comment type="caution">
    <text evidence="2">The sequence shown here is derived from an EMBL/GenBank/DDBJ whole genome shotgun (WGS) entry which is preliminary data.</text>
</comment>
<keyword evidence="1" id="KW-0732">Signal</keyword>
<name>A0ABQ9XLW3_9EUKA</name>
<dbReference type="Proteomes" id="UP001281761">
    <property type="component" value="Unassembled WGS sequence"/>
</dbReference>
<dbReference type="InterPro" id="IPR011050">
    <property type="entry name" value="Pectin_lyase_fold/virulence"/>
</dbReference>
<dbReference type="InterPro" id="IPR012334">
    <property type="entry name" value="Pectin_lyas_fold"/>
</dbReference>
<feature type="signal peptide" evidence="1">
    <location>
        <begin position="1"/>
        <end position="19"/>
    </location>
</feature>
<dbReference type="SUPFAM" id="SSF51126">
    <property type="entry name" value="Pectin lyase-like"/>
    <property type="match status" value="1"/>
</dbReference>
<feature type="chain" id="PRO_5046340763" description="Right handed beta helix domain-containing protein" evidence="1">
    <location>
        <begin position="20"/>
        <end position="267"/>
    </location>
</feature>
<organism evidence="2 3">
    <name type="scientific">Blattamonas nauphoetae</name>
    <dbReference type="NCBI Taxonomy" id="2049346"/>
    <lineage>
        <taxon>Eukaryota</taxon>
        <taxon>Metamonada</taxon>
        <taxon>Preaxostyla</taxon>
        <taxon>Oxymonadida</taxon>
        <taxon>Blattamonas</taxon>
    </lineage>
</organism>
<evidence type="ECO:0008006" key="4">
    <source>
        <dbReference type="Google" id="ProtNLM"/>
    </source>
</evidence>
<reference evidence="2 3" key="1">
    <citation type="journal article" date="2022" name="bioRxiv">
        <title>Genomics of Preaxostyla Flagellates Illuminates Evolutionary Transitions and the Path Towards Mitochondrial Loss.</title>
        <authorList>
            <person name="Novak L.V.F."/>
            <person name="Treitli S.C."/>
            <person name="Pyrih J."/>
            <person name="Halakuc P."/>
            <person name="Pipaliya S.V."/>
            <person name="Vacek V."/>
            <person name="Brzon O."/>
            <person name="Soukal P."/>
            <person name="Eme L."/>
            <person name="Dacks J.B."/>
            <person name="Karnkowska A."/>
            <person name="Elias M."/>
            <person name="Hampl V."/>
        </authorList>
    </citation>
    <scope>NUCLEOTIDE SEQUENCE [LARGE SCALE GENOMIC DNA]</scope>
    <source>
        <strain evidence="2">NAU3</strain>
        <tissue evidence="2">Gut</tissue>
    </source>
</reference>
<sequence length="267" mass="28571">MTDLHLSLDLPLKLVVVSGTVLSDAAVFGMNNVELVSQTGIERITVNARGQLDNTKTSSSHKVEVTSVLFVLGETSDLPLIVSNCGHVNVLSCKFEWIGDLPRTVVSVAAGEFTLSNLTFTHAHFSIAPFVVASSDTLIVSGVSLSDCVGDVLLSVSNTKSVKMSSCQFDGVLPKAESNSESLCSWSTGLIALEDCETVRMDNVQFYEQRQGGLFISNSNVTLHSCLFEHNSAGSQTFPSANRNIRCEADGGCRKLHPTHNQGSSTD</sequence>
<gene>
    <name evidence="2" type="ORF">BLNAU_13297</name>
</gene>
<protein>
    <recommendedName>
        <fullName evidence="4">Right handed beta helix domain-containing protein</fullName>
    </recommendedName>
</protein>
<evidence type="ECO:0000313" key="3">
    <source>
        <dbReference type="Proteomes" id="UP001281761"/>
    </source>
</evidence>
<evidence type="ECO:0000256" key="1">
    <source>
        <dbReference type="SAM" id="SignalP"/>
    </source>
</evidence>
<dbReference type="EMBL" id="JARBJD010000113">
    <property type="protein sequence ID" value="KAK2951804.1"/>
    <property type="molecule type" value="Genomic_DNA"/>
</dbReference>
<keyword evidence="3" id="KW-1185">Reference proteome</keyword>
<evidence type="ECO:0000313" key="2">
    <source>
        <dbReference type="EMBL" id="KAK2951804.1"/>
    </source>
</evidence>
<accession>A0ABQ9XLW3</accession>
<proteinExistence type="predicted"/>